<name>A0A1I7LEP9_9BACL</name>
<dbReference type="AlphaFoldDB" id="A0A1I7LEP9"/>
<keyword evidence="2" id="KW-1185">Reference proteome</keyword>
<sequence>MRKIGFAGFGKSFLSWNLAGAVEDSVIYADHRAPYRVWNRTVPVCERWADVETARPELVCIDHEESEVAPDIVVYGVTPDLARIELALRAQRKGTRTVVPVLVGYEETGVPWPFPPEFRPAITVPWDMRQATSPLVGAPLTLR</sequence>
<dbReference type="STRING" id="392015.SAMN05421543_1421"/>
<organism evidence="1 2">
    <name type="scientific">Alicyclobacillus macrosporangiidus</name>
    <dbReference type="NCBI Taxonomy" id="392015"/>
    <lineage>
        <taxon>Bacteria</taxon>
        <taxon>Bacillati</taxon>
        <taxon>Bacillota</taxon>
        <taxon>Bacilli</taxon>
        <taxon>Bacillales</taxon>
        <taxon>Alicyclobacillaceae</taxon>
        <taxon>Alicyclobacillus</taxon>
    </lineage>
</organism>
<dbReference type="OrthoDB" id="2376076at2"/>
<dbReference type="Proteomes" id="UP000183508">
    <property type="component" value="Unassembled WGS sequence"/>
</dbReference>
<evidence type="ECO:0000313" key="2">
    <source>
        <dbReference type="Proteomes" id="UP000183508"/>
    </source>
</evidence>
<reference evidence="2" key="1">
    <citation type="submission" date="2016-10" db="EMBL/GenBank/DDBJ databases">
        <authorList>
            <person name="Varghese N."/>
        </authorList>
    </citation>
    <scope>NUCLEOTIDE SEQUENCE [LARGE SCALE GENOMIC DNA]</scope>
    <source>
        <strain evidence="2">DSM 17980</strain>
    </source>
</reference>
<evidence type="ECO:0000313" key="1">
    <source>
        <dbReference type="EMBL" id="SFV08151.1"/>
    </source>
</evidence>
<gene>
    <name evidence="1" type="ORF">SAMN05421543_1421</name>
</gene>
<protein>
    <submittedName>
        <fullName evidence="1">Uncharacterized protein</fullName>
    </submittedName>
</protein>
<dbReference type="EMBL" id="FPBV01000042">
    <property type="protein sequence ID" value="SFV08151.1"/>
    <property type="molecule type" value="Genomic_DNA"/>
</dbReference>
<dbReference type="RefSeq" id="WP_074956639.1">
    <property type="nucleotide sequence ID" value="NZ_FPBV01000042.1"/>
</dbReference>
<feature type="non-terminal residue" evidence="1">
    <location>
        <position position="143"/>
    </location>
</feature>
<proteinExistence type="predicted"/>
<accession>A0A1I7LEP9</accession>